<reference evidence="3 4" key="1">
    <citation type="submission" date="2018-11" db="EMBL/GenBank/DDBJ databases">
        <authorList>
            <person name="Da X."/>
        </authorList>
    </citation>
    <scope>NUCLEOTIDE SEQUENCE [LARGE SCALE GENOMIC DNA]</scope>
    <source>
        <strain evidence="3 4">S14-144</strain>
    </source>
</reference>
<sequence>MTQGWNGGTQDPKIGHTDAASPTMGGEGPQRGYPHMGVPAGNSPHGGHSPTGYPQQVSAQPGTEQHPYAQPGYAQPGYAQPGYAQPGYAQPGYAPGYQQAGYLHAAYGQQYSPLPPEARKPGVVNGAAVLAFVQAGIIIVAGIVAVSGGSALSNLDYRTRNWQDTQLLIMGVLTLVAGGLLIAGGVAAYNKKFALLLGGAGLSLALSVWWAILVSKMPFASTWLVWVLLLAVMPIISTALVLGTTAQRWSKTPTA</sequence>
<name>A0A3G8ZKG7_9ACTN</name>
<keyword evidence="2" id="KW-0812">Transmembrane</keyword>
<protein>
    <submittedName>
        <fullName evidence="3">Uncharacterized protein</fullName>
    </submittedName>
</protein>
<dbReference type="EMBL" id="CP034170">
    <property type="protein sequence ID" value="AZI57277.1"/>
    <property type="molecule type" value="Genomic_DNA"/>
</dbReference>
<keyword evidence="4" id="KW-1185">Reference proteome</keyword>
<evidence type="ECO:0000256" key="2">
    <source>
        <dbReference type="SAM" id="Phobius"/>
    </source>
</evidence>
<keyword evidence="2" id="KW-0472">Membrane</keyword>
<dbReference type="KEGG" id="nak:EH165_02980"/>
<feature type="compositionally biased region" description="Polar residues" evidence="1">
    <location>
        <begin position="52"/>
        <end position="63"/>
    </location>
</feature>
<feature type="transmembrane region" description="Helical" evidence="2">
    <location>
        <begin position="123"/>
        <end position="147"/>
    </location>
</feature>
<evidence type="ECO:0000313" key="4">
    <source>
        <dbReference type="Proteomes" id="UP000268084"/>
    </source>
</evidence>
<evidence type="ECO:0000256" key="1">
    <source>
        <dbReference type="SAM" id="MobiDB-lite"/>
    </source>
</evidence>
<dbReference type="Proteomes" id="UP000268084">
    <property type="component" value="Chromosome"/>
</dbReference>
<feature type="transmembrane region" description="Helical" evidence="2">
    <location>
        <begin position="193"/>
        <end position="212"/>
    </location>
</feature>
<accession>A0A3G8ZKG7</accession>
<dbReference type="AlphaFoldDB" id="A0A3G8ZKG7"/>
<proteinExistence type="predicted"/>
<organism evidence="3 4">
    <name type="scientific">Nakamurella antarctica</name>
    <dbReference type="NCBI Taxonomy" id="1902245"/>
    <lineage>
        <taxon>Bacteria</taxon>
        <taxon>Bacillati</taxon>
        <taxon>Actinomycetota</taxon>
        <taxon>Actinomycetes</taxon>
        <taxon>Nakamurellales</taxon>
        <taxon>Nakamurellaceae</taxon>
        <taxon>Nakamurella</taxon>
    </lineage>
</organism>
<feature type="transmembrane region" description="Helical" evidence="2">
    <location>
        <begin position="167"/>
        <end position="186"/>
    </location>
</feature>
<keyword evidence="2" id="KW-1133">Transmembrane helix</keyword>
<reference evidence="3 4" key="2">
    <citation type="submission" date="2018-12" db="EMBL/GenBank/DDBJ databases">
        <title>Nakamurella antarcticus sp. nov., isolated from Antarctica South Shetland Islands soil.</title>
        <authorList>
            <person name="Peng F."/>
        </authorList>
    </citation>
    <scope>NUCLEOTIDE SEQUENCE [LARGE SCALE GENOMIC DNA]</scope>
    <source>
        <strain evidence="3 4">S14-144</strain>
    </source>
</reference>
<dbReference type="RefSeq" id="WP_124797962.1">
    <property type="nucleotide sequence ID" value="NZ_CP034170.1"/>
</dbReference>
<feature type="region of interest" description="Disordered" evidence="1">
    <location>
        <begin position="1"/>
        <end position="76"/>
    </location>
</feature>
<gene>
    <name evidence="3" type="ORF">EH165_02980</name>
</gene>
<feature type="transmembrane region" description="Helical" evidence="2">
    <location>
        <begin position="224"/>
        <end position="243"/>
    </location>
</feature>
<evidence type="ECO:0000313" key="3">
    <source>
        <dbReference type="EMBL" id="AZI57277.1"/>
    </source>
</evidence>